<name>B3EG73_CHLL2</name>
<dbReference type="AlphaFoldDB" id="B3EG73"/>
<dbReference type="HOGENOM" id="CLU_1487708_0_0_10"/>
<feature type="transmembrane region" description="Helical" evidence="1">
    <location>
        <begin position="31"/>
        <end position="50"/>
    </location>
</feature>
<feature type="transmembrane region" description="Helical" evidence="1">
    <location>
        <begin position="56"/>
        <end position="73"/>
    </location>
</feature>
<dbReference type="STRING" id="290315.Clim_2053"/>
<dbReference type="KEGG" id="cli:Clim_2053"/>
<organism evidence="2 3">
    <name type="scientific">Chlorobium limicola (strain DSM 245 / NBRC 103803 / 6330)</name>
    <dbReference type="NCBI Taxonomy" id="290315"/>
    <lineage>
        <taxon>Bacteria</taxon>
        <taxon>Pseudomonadati</taxon>
        <taxon>Chlorobiota</taxon>
        <taxon>Chlorobiia</taxon>
        <taxon>Chlorobiales</taxon>
        <taxon>Chlorobiaceae</taxon>
        <taxon>Chlorobium/Pelodictyon group</taxon>
        <taxon>Chlorobium</taxon>
    </lineage>
</organism>
<keyword evidence="1" id="KW-0472">Membrane</keyword>
<keyword evidence="1" id="KW-0812">Transmembrane</keyword>
<reference evidence="2 3" key="1">
    <citation type="submission" date="2008-05" db="EMBL/GenBank/DDBJ databases">
        <title>Complete sequence of Chlorobium limicola DSM 245.</title>
        <authorList>
            <consortium name="US DOE Joint Genome Institute"/>
            <person name="Lucas S."/>
            <person name="Copeland A."/>
            <person name="Lapidus A."/>
            <person name="Glavina del Rio T."/>
            <person name="Dalin E."/>
            <person name="Tice H."/>
            <person name="Bruce D."/>
            <person name="Goodwin L."/>
            <person name="Pitluck S."/>
            <person name="Schmutz J."/>
            <person name="Larimer F."/>
            <person name="Land M."/>
            <person name="Hauser L."/>
            <person name="Kyrpides N."/>
            <person name="Ovchinnikova G."/>
            <person name="Zhao F."/>
            <person name="Li T."/>
            <person name="Liu Z."/>
            <person name="Overmann J."/>
            <person name="Bryant D.A."/>
            <person name="Richardson P."/>
        </authorList>
    </citation>
    <scope>NUCLEOTIDE SEQUENCE [LARGE SCALE GENOMIC DNA]</scope>
    <source>
        <strain evidence="3">DSM 245 / NBRC 103803 / 6330</strain>
    </source>
</reference>
<evidence type="ECO:0000313" key="2">
    <source>
        <dbReference type="EMBL" id="ACD91082.1"/>
    </source>
</evidence>
<accession>B3EG73</accession>
<keyword evidence="1" id="KW-1133">Transmembrane helix</keyword>
<gene>
    <name evidence="2" type="ordered locus">Clim_2053</name>
</gene>
<feature type="transmembrane region" description="Helical" evidence="1">
    <location>
        <begin position="85"/>
        <end position="108"/>
    </location>
</feature>
<protein>
    <recommendedName>
        <fullName evidence="4">DUF4199 domain-containing protein</fullName>
    </recommendedName>
</protein>
<dbReference type="EMBL" id="CP001097">
    <property type="protein sequence ID" value="ACD91082.1"/>
    <property type="molecule type" value="Genomic_DNA"/>
</dbReference>
<evidence type="ECO:0000313" key="3">
    <source>
        <dbReference type="Proteomes" id="UP000008841"/>
    </source>
</evidence>
<sequence length="196" mass="21534">MIFSTRCLHKPDNTMDTEQTKETLLPLSGRVTAVAIGAALIVITTTVPYLTLLNAFFFSGIFIAGMVAIYYAVIHHQVRLTYNEAFILGSFCGFAGGMFSETLSFLLIELTGYRPGMEGMKLLLDWARDMAAGKPELAEQLRVLAEMETLALAPMELTLADLFIGILFASMFYAPVAGIGGMFTVFRLKRQAARGR</sequence>
<feature type="transmembrane region" description="Helical" evidence="1">
    <location>
        <begin position="162"/>
        <end position="186"/>
    </location>
</feature>
<dbReference type="eggNOG" id="ENOG503361M">
    <property type="taxonomic scope" value="Bacteria"/>
</dbReference>
<dbReference type="Proteomes" id="UP000008841">
    <property type="component" value="Chromosome"/>
</dbReference>
<proteinExistence type="predicted"/>
<evidence type="ECO:0000256" key="1">
    <source>
        <dbReference type="SAM" id="Phobius"/>
    </source>
</evidence>
<evidence type="ECO:0008006" key="4">
    <source>
        <dbReference type="Google" id="ProtNLM"/>
    </source>
</evidence>